<evidence type="ECO:0000313" key="7">
    <source>
        <dbReference type="Proteomes" id="UP000504621"/>
    </source>
</evidence>
<proteinExistence type="inferred from homology"/>
<dbReference type="PANTHER" id="PTHR31232">
    <property type="match status" value="1"/>
</dbReference>
<organism evidence="7 8">
    <name type="scientific">Herrania umbratica</name>
    <dbReference type="NCBI Taxonomy" id="108875"/>
    <lineage>
        <taxon>Eukaryota</taxon>
        <taxon>Viridiplantae</taxon>
        <taxon>Streptophyta</taxon>
        <taxon>Embryophyta</taxon>
        <taxon>Tracheophyta</taxon>
        <taxon>Spermatophyta</taxon>
        <taxon>Magnoliopsida</taxon>
        <taxon>eudicotyledons</taxon>
        <taxon>Gunneridae</taxon>
        <taxon>Pentapetalae</taxon>
        <taxon>rosids</taxon>
        <taxon>malvids</taxon>
        <taxon>Malvales</taxon>
        <taxon>Malvaceae</taxon>
        <taxon>Byttnerioideae</taxon>
        <taxon>Herrania</taxon>
    </lineage>
</organism>
<comment type="subcellular location">
    <subcellularLocation>
        <location evidence="1 6">Secreted</location>
    </subcellularLocation>
</comment>
<evidence type="ECO:0000256" key="5">
    <source>
        <dbReference type="ARBA" id="ARBA00022729"/>
    </source>
</evidence>
<reference evidence="8" key="1">
    <citation type="submission" date="2025-08" db="UniProtKB">
        <authorList>
            <consortium name="RefSeq"/>
        </authorList>
    </citation>
    <scope>IDENTIFICATION</scope>
    <source>
        <tissue evidence="8">Leaf</tissue>
    </source>
</reference>
<comment type="similarity">
    <text evidence="2 6">Belongs to the plant self-incompatibility (S1) protein family.</text>
</comment>
<keyword evidence="5 6" id="KW-0732">Signal</keyword>
<name>A0A6J0ZJV5_9ROSI</name>
<dbReference type="OrthoDB" id="1727555at2759"/>
<dbReference type="GO" id="GO:0060320">
    <property type="term" value="P:rejection of self pollen"/>
    <property type="evidence" value="ECO:0007669"/>
    <property type="project" value="UniProtKB-KW"/>
</dbReference>
<evidence type="ECO:0000256" key="6">
    <source>
        <dbReference type="RuleBase" id="RU367044"/>
    </source>
</evidence>
<dbReference type="PANTHER" id="PTHR31232:SF156">
    <property type="entry name" value="PLANT SELF-INCOMPATIBILITY PROTEIN S1 FAMILY-RELATED"/>
    <property type="match status" value="1"/>
</dbReference>
<dbReference type="Pfam" id="PF05938">
    <property type="entry name" value="Self-incomp_S1"/>
    <property type="match status" value="1"/>
</dbReference>
<dbReference type="Proteomes" id="UP000504621">
    <property type="component" value="Unplaced"/>
</dbReference>
<gene>
    <name evidence="8" type="primary">LOC110409864</name>
</gene>
<dbReference type="RefSeq" id="XP_021275032.1">
    <property type="nucleotide sequence ID" value="XM_021419357.1"/>
</dbReference>
<feature type="non-terminal residue" evidence="8">
    <location>
        <position position="1"/>
    </location>
</feature>
<evidence type="ECO:0000256" key="2">
    <source>
        <dbReference type="ARBA" id="ARBA00005581"/>
    </source>
</evidence>
<sequence>SLHTMSSYDCLVLLLVLALATLHPYLVAADQVGLPPEFTRWHVYVVNGLSNNRTLFLHCKSKDDDLGIQNLSPGTSFTWSFRQNFFGRTLSWCYMSKDGNAHAAFKVFWQDALLFHKCLWKNCIWTAKDDGIYIKDLPRDSDEYRGQWQPGLLQD</sequence>
<evidence type="ECO:0000313" key="8">
    <source>
        <dbReference type="RefSeq" id="XP_021275032.1"/>
    </source>
</evidence>
<dbReference type="AlphaFoldDB" id="A0A6J0ZJV5"/>
<keyword evidence="7" id="KW-1185">Reference proteome</keyword>
<dbReference type="GeneID" id="110409864"/>
<evidence type="ECO:0000256" key="1">
    <source>
        <dbReference type="ARBA" id="ARBA00004613"/>
    </source>
</evidence>
<evidence type="ECO:0000256" key="3">
    <source>
        <dbReference type="ARBA" id="ARBA00022471"/>
    </source>
</evidence>
<dbReference type="InterPro" id="IPR010264">
    <property type="entry name" value="Self-incomp_S1"/>
</dbReference>
<evidence type="ECO:0000256" key="4">
    <source>
        <dbReference type="ARBA" id="ARBA00022525"/>
    </source>
</evidence>
<feature type="signal peptide" evidence="6">
    <location>
        <begin position="1"/>
        <end position="29"/>
    </location>
</feature>
<protein>
    <recommendedName>
        <fullName evidence="6">S-protein homolog</fullName>
    </recommendedName>
</protein>
<keyword evidence="4 6" id="KW-0964">Secreted</keyword>
<dbReference type="GO" id="GO:0005576">
    <property type="term" value="C:extracellular region"/>
    <property type="evidence" value="ECO:0007669"/>
    <property type="project" value="UniProtKB-SubCell"/>
</dbReference>
<keyword evidence="3 6" id="KW-0713">Self-incompatibility</keyword>
<feature type="chain" id="PRO_5027140721" description="S-protein homolog" evidence="6">
    <location>
        <begin position="30"/>
        <end position="155"/>
    </location>
</feature>
<accession>A0A6J0ZJV5</accession>